<gene>
    <name evidence="2" type="ORF">Cgig2_033250</name>
</gene>
<dbReference type="SUPFAM" id="SSF56112">
    <property type="entry name" value="Protein kinase-like (PK-like)"/>
    <property type="match status" value="1"/>
</dbReference>
<dbReference type="Proteomes" id="UP001153076">
    <property type="component" value="Unassembled WGS sequence"/>
</dbReference>
<dbReference type="InterPro" id="IPR011009">
    <property type="entry name" value="Kinase-like_dom_sf"/>
</dbReference>
<organism evidence="2 3">
    <name type="scientific">Carnegiea gigantea</name>
    <dbReference type="NCBI Taxonomy" id="171969"/>
    <lineage>
        <taxon>Eukaryota</taxon>
        <taxon>Viridiplantae</taxon>
        <taxon>Streptophyta</taxon>
        <taxon>Embryophyta</taxon>
        <taxon>Tracheophyta</taxon>
        <taxon>Spermatophyta</taxon>
        <taxon>Magnoliopsida</taxon>
        <taxon>eudicotyledons</taxon>
        <taxon>Gunneridae</taxon>
        <taxon>Pentapetalae</taxon>
        <taxon>Caryophyllales</taxon>
        <taxon>Cactineae</taxon>
        <taxon>Cactaceae</taxon>
        <taxon>Cactoideae</taxon>
        <taxon>Echinocereeae</taxon>
        <taxon>Carnegiea</taxon>
    </lineage>
</organism>
<comment type="caution">
    <text evidence="2">The sequence shown here is derived from an EMBL/GenBank/DDBJ whole genome shotgun (WGS) entry which is preliminary data.</text>
</comment>
<keyword evidence="3" id="KW-1185">Reference proteome</keyword>
<sequence>MKLFCYFKDKDKARSTTAPELRNPSSASNNSPADSARAQLLAPQFCPITRKVCELEETKRMGMVVGTTGYAAPNYIETGHLSAESDVLEFWCAQEIVKLADSCLAKSRKDRRKMSQVAERLKQIIEAADDANPNNSSSCIANEIVESEKVEEGTGAS</sequence>
<protein>
    <submittedName>
        <fullName evidence="2">Uncharacterized protein</fullName>
    </submittedName>
</protein>
<evidence type="ECO:0000313" key="3">
    <source>
        <dbReference type="Proteomes" id="UP001153076"/>
    </source>
</evidence>
<evidence type="ECO:0000256" key="1">
    <source>
        <dbReference type="SAM" id="MobiDB-lite"/>
    </source>
</evidence>
<name>A0A9Q1KSE8_9CARY</name>
<dbReference type="AlphaFoldDB" id="A0A9Q1KSE8"/>
<accession>A0A9Q1KSE8</accession>
<evidence type="ECO:0000313" key="2">
    <source>
        <dbReference type="EMBL" id="KAJ8450056.1"/>
    </source>
</evidence>
<reference evidence="2" key="1">
    <citation type="submission" date="2022-04" db="EMBL/GenBank/DDBJ databases">
        <title>Carnegiea gigantea Genome sequencing and assembly v2.</title>
        <authorList>
            <person name="Copetti D."/>
            <person name="Sanderson M.J."/>
            <person name="Burquez A."/>
            <person name="Wojciechowski M.F."/>
        </authorList>
    </citation>
    <scope>NUCLEOTIDE SEQUENCE</scope>
    <source>
        <strain evidence="2">SGP5-SGP5p</strain>
        <tissue evidence="2">Aerial part</tissue>
    </source>
</reference>
<proteinExistence type="predicted"/>
<feature type="compositionally biased region" description="Low complexity" evidence="1">
    <location>
        <begin position="22"/>
        <end position="34"/>
    </location>
</feature>
<dbReference type="EMBL" id="JAKOGI010000017">
    <property type="protein sequence ID" value="KAJ8450056.1"/>
    <property type="molecule type" value="Genomic_DNA"/>
</dbReference>
<dbReference type="Gene3D" id="1.10.510.10">
    <property type="entry name" value="Transferase(Phosphotransferase) domain 1"/>
    <property type="match status" value="1"/>
</dbReference>
<feature type="region of interest" description="Disordered" evidence="1">
    <location>
        <begin position="15"/>
        <end position="34"/>
    </location>
</feature>